<sequence>MRRIEQPSRRTLSHMNIPTDASTARNAMFSRTHVAAAPSFVACAGGKKRARLSLIIDSSLQMHYKHGKGVRWGVQIPGPPFHTGLRRSRREWSRPDRIVQYPGDPPMSSSCISIDSKAAQSDEESGHVSCFREALLRPFVFKGELT</sequence>
<proteinExistence type="predicted"/>
<dbReference type="EMBL" id="MLJW01000490">
    <property type="protein sequence ID" value="OIQ86271.1"/>
    <property type="molecule type" value="Genomic_DNA"/>
</dbReference>
<gene>
    <name evidence="1" type="ORF">GALL_318760</name>
</gene>
<comment type="caution">
    <text evidence="1">The sequence shown here is derived from an EMBL/GenBank/DDBJ whole genome shotgun (WGS) entry which is preliminary data.</text>
</comment>
<name>A0A1J5R2I8_9ZZZZ</name>
<reference evidence="1" key="1">
    <citation type="submission" date="2016-10" db="EMBL/GenBank/DDBJ databases">
        <title>Sequence of Gallionella enrichment culture.</title>
        <authorList>
            <person name="Poehlein A."/>
            <person name="Muehling M."/>
            <person name="Daniel R."/>
        </authorList>
    </citation>
    <scope>NUCLEOTIDE SEQUENCE</scope>
</reference>
<evidence type="ECO:0000313" key="1">
    <source>
        <dbReference type="EMBL" id="OIQ86271.1"/>
    </source>
</evidence>
<protein>
    <submittedName>
        <fullName evidence="1">Uncharacterized protein</fullName>
    </submittedName>
</protein>
<accession>A0A1J5R2I8</accession>
<dbReference type="AlphaFoldDB" id="A0A1J5R2I8"/>
<organism evidence="1">
    <name type="scientific">mine drainage metagenome</name>
    <dbReference type="NCBI Taxonomy" id="410659"/>
    <lineage>
        <taxon>unclassified sequences</taxon>
        <taxon>metagenomes</taxon>
        <taxon>ecological metagenomes</taxon>
    </lineage>
</organism>